<evidence type="ECO:0000259" key="13">
    <source>
        <dbReference type="Pfam" id="PF00931"/>
    </source>
</evidence>
<dbReference type="Gene3D" id="3.40.50.300">
    <property type="entry name" value="P-loop containing nucleotide triphosphate hydrolases"/>
    <property type="match status" value="1"/>
</dbReference>
<comment type="subcellular location">
    <subcellularLocation>
        <location evidence="1">Membrane</location>
        <topology evidence="1">Multi-pass membrane protein</topology>
    </subcellularLocation>
</comment>
<feature type="domain" description="Disease resistance protein At4g27190-like leucine-rich repeats" evidence="14">
    <location>
        <begin position="1083"/>
        <end position="1212"/>
    </location>
</feature>
<dbReference type="EMBL" id="CM001219">
    <property type="protein sequence ID" value="KEH34342.1"/>
    <property type="molecule type" value="Genomic_DNA"/>
</dbReference>
<protein>
    <submittedName>
        <fullName evidence="15">LRR and NB-ARC domain disease resistance protein, putative</fullName>
    </submittedName>
</protein>
<dbReference type="PRINTS" id="PR00364">
    <property type="entry name" value="DISEASERSIST"/>
</dbReference>
<accession>A0A072UXQ2</accession>
<dbReference type="Pfam" id="PF00931">
    <property type="entry name" value="NB-ARC"/>
    <property type="match status" value="1"/>
</dbReference>
<comment type="similarity">
    <text evidence="3">Belongs to the PIGC family.</text>
</comment>
<keyword evidence="11 12" id="KW-0472">Membrane</keyword>
<sequence length="1811" mass="206597">MDGCLTDIRKTLGDKLLDKAIEHARYLFCFTCIVKEFDEEKGNLEAERGTITQLFDKATQTDKDVKFNAQRWKEHVDKHIQIQEDTKKEPSCFLGFCPDCIWRYKRGKELATKIKEMKNLMKEKIENVEVTRCLPGAERYSSQYYISFKSRELKYEELFDALKDDNNYIGLHGMGGSGKTTLAKEVGKQLKIQEHFKYVIDTTVSLNPDTKKIQDDIAGSLGLEWGDINESDRPKRLWSRLTNGEKILVILDDVWENLNFDDIGIPNSDNHKGCKVLVTTRNLEVCNKMGCGKTIQLELLTEEDAWIMFKKHADLSNNSSKSILDKGRKIAIECKCLPVAIATIASSLKGEKSGAAWDAALNCLQNPVSMGSVNDDLFDIFKCLKFSYDYLKDEKAKGLFLLCSAFPEDEVISVERLTRLGIGVNLFGEGYKKYNDARNQAIVAKNKLLRSCLLLETEDGDVKMHDLVREVAQCIANKEILAVDLSKENQKSLLERRKNIKYLFFQGKLMDLFSTRFDASKLEILIAKKSMDAFEDVRTSFSENMAGLRILQLSHLSLPKSIQLLENIRSLLIENVNLGDISILGTLQSLETLELHSCKIDEFSPEIAMLNNLRLLSLRWCQIRSNNPFEVIHRCPSLEELYFSHSFNDFCQEITLPTLERYLLGDYSGDWNVPISKYVYLAHNYFSEATFKYLMQTSEYFMLEGIKGCRNLMPEMVPIDQGMNDLIELHLREISQLQCLVDTKHINSQVPIVFSKLVVLKLERMEALEELCNGPISFDSMNTLEELYIKECENLQSLFKCSLNLSNLKTVKLKSCSRLVSVFEMSTSQSFPLLEKLKIIDCEKLENIITFERRVMDDTVEVSADGYNDNKSCYSLFPNLKVLHIVNCRQLQFILPILSAQDLVSLEVITICCCHKLQYIFGQHQDVKLTSLKTVAIGDLPNFIDIFPPNASSISKHDSKTKTQLDPIKGKTFSMCCYRYKMSCTKIPLVSEDQPQNCSISLESNSYFLNISEPPQCLLRQSHIPCNIKEIEISNLPKIKSVFILSIALRMLKTIKIEKCDELKQITIDIGAHNSSSGNNFGNVFTKLKTLYVEECMQLEYIFGYNHDHQNHTEMAKLELNECPQLASNGDFIKELSGNEENGQQMNLSLEDIKLINLPMMRSLFVGLKYSFVLENLREIIIVQCEKLEIVFSTSILRWLPQLVSLQVEECEELKHIIEDDLEDKISRSSNTFFPKLETLIVTKCDKLKYVFPISICKEFPKLKAVLIREANELEEIFTSDKKDEVEEISKSKVQIPNLRVVAFVNLPRLCHAQGIHFQEVKYRVVDICQKLFLTSCNDCDGDPFNFFNFWTERDLRRRFEEIQLHYHVRCHAQEIRREYLKAASEHKLISPQLEGSTSEISEAATVSIITETKNKLPTQVVDPKQKGIQINVEEGNTSVNAKTIASSTHLDVIGSSSGQLVTSERKISSLVDGDSQIAMTSFSISAAETNDQGSLNDDSFKKVSSNIEEQFPMDDDIIVSKSKPSLSITSPVVYQFPPVPCKEDPSQKVEDLSSSLVVKCDLEQLDSKNHLDCGNLSLLTDFFVKHPSICLKDTSLSNTYKGCAYNVLAKLLKFLKTHSILEVLGTFHSEFVELLQDARSFGFDKDWLDGVERRALFPDIERQKLLDYKQQVTKDVELLHLKIGILSQHVEDLKQQLTSSEVVLERIIQQESIVQFRIVVSSVVASVFIASRLPSRLNVFVIMLFSLQVFLFAPLLAYCIKKYSFCLRRYFSVSLMVQTLSFVYTLQHLLFVLLLSILLASSMDCTNTSK</sequence>
<dbReference type="InterPro" id="IPR032675">
    <property type="entry name" value="LRR_dom_sf"/>
</dbReference>
<dbReference type="GO" id="GO:0005524">
    <property type="term" value="F:ATP binding"/>
    <property type="evidence" value="ECO:0007669"/>
    <property type="project" value="UniProtKB-KW"/>
</dbReference>
<keyword evidence="5" id="KW-0337">GPI-anchor biosynthesis</keyword>
<dbReference type="InterPro" id="IPR042197">
    <property type="entry name" value="Apaf_helical"/>
</dbReference>
<keyword evidence="8" id="KW-0611">Plant defense</keyword>
<proteinExistence type="inferred from homology"/>
<evidence type="ECO:0000256" key="1">
    <source>
        <dbReference type="ARBA" id="ARBA00004141"/>
    </source>
</evidence>
<feature type="domain" description="Disease resistance protein At4g27190-like leucine-rich repeats" evidence="14">
    <location>
        <begin position="1228"/>
        <end position="1332"/>
    </location>
</feature>
<evidence type="ECO:0000256" key="7">
    <source>
        <dbReference type="ARBA" id="ARBA00022741"/>
    </source>
</evidence>
<evidence type="ECO:0000256" key="10">
    <source>
        <dbReference type="ARBA" id="ARBA00022989"/>
    </source>
</evidence>
<keyword evidence="17" id="KW-1185">Reference proteome</keyword>
<dbReference type="Pfam" id="PF06432">
    <property type="entry name" value="GPI2"/>
    <property type="match status" value="1"/>
</dbReference>
<reference evidence="15 17" key="2">
    <citation type="journal article" date="2014" name="BMC Genomics">
        <title>An improved genome release (version Mt4.0) for the model legume Medicago truncatula.</title>
        <authorList>
            <person name="Tang H."/>
            <person name="Krishnakumar V."/>
            <person name="Bidwell S."/>
            <person name="Rosen B."/>
            <person name="Chan A."/>
            <person name="Zhou S."/>
            <person name="Gentzbittel L."/>
            <person name="Childs K.L."/>
            <person name="Yandell M."/>
            <person name="Gundlach H."/>
            <person name="Mayer K.F."/>
            <person name="Schwartz D.C."/>
            <person name="Town C.D."/>
        </authorList>
    </citation>
    <scope>GENOME REANNOTATION</scope>
    <source>
        <strain evidence="15">A17</strain>
        <strain evidence="16 17">cv. Jemalong A17</strain>
    </source>
</reference>
<evidence type="ECO:0000259" key="14">
    <source>
        <dbReference type="Pfam" id="PF23247"/>
    </source>
</evidence>
<keyword evidence="10 12" id="KW-1133">Transmembrane helix</keyword>
<evidence type="ECO:0000256" key="2">
    <source>
        <dbReference type="ARBA" id="ARBA00004687"/>
    </source>
</evidence>
<dbReference type="InterPro" id="IPR027417">
    <property type="entry name" value="P-loop_NTPase"/>
</dbReference>
<evidence type="ECO:0000256" key="9">
    <source>
        <dbReference type="ARBA" id="ARBA00022840"/>
    </source>
</evidence>
<keyword evidence="9" id="KW-0067">ATP-binding</keyword>
<keyword evidence="7" id="KW-0547">Nucleotide-binding</keyword>
<reference evidence="16" key="3">
    <citation type="submission" date="2015-04" db="UniProtKB">
        <authorList>
            <consortium name="EnsemblPlants"/>
        </authorList>
    </citation>
    <scope>IDENTIFICATION</scope>
    <source>
        <strain evidence="16">cv. Jemalong A17</strain>
    </source>
</reference>
<dbReference type="PANTHER" id="PTHR33463:SF105">
    <property type="entry name" value="AND NB-ARC DOMAIN DISEASE RESISTANCE PROTEIN, PUTATIVE-RELATED"/>
    <property type="match status" value="1"/>
</dbReference>
<feature type="domain" description="Disease resistance protein At4g27190-like leucine-rich repeats" evidence="14">
    <location>
        <begin position="804"/>
        <end position="937"/>
    </location>
</feature>
<dbReference type="Pfam" id="PF23247">
    <property type="entry name" value="LRR_RPS2"/>
    <property type="match status" value="3"/>
</dbReference>
<evidence type="ECO:0000313" key="17">
    <source>
        <dbReference type="Proteomes" id="UP000002051"/>
    </source>
</evidence>
<evidence type="ECO:0000256" key="5">
    <source>
        <dbReference type="ARBA" id="ARBA00022502"/>
    </source>
</evidence>
<evidence type="ECO:0000256" key="3">
    <source>
        <dbReference type="ARBA" id="ARBA00008321"/>
    </source>
</evidence>
<dbReference type="Proteomes" id="UP000002051">
    <property type="component" value="Chromosome 3"/>
</dbReference>
<feature type="transmembrane region" description="Helical" evidence="12">
    <location>
        <begin position="1738"/>
        <end position="1761"/>
    </location>
</feature>
<evidence type="ECO:0000256" key="11">
    <source>
        <dbReference type="ARBA" id="ARBA00023136"/>
    </source>
</evidence>
<dbReference type="EnsemblPlants" id="KEH34342">
    <property type="protein sequence ID" value="KEH34342"/>
    <property type="gene ID" value="MTR_3g464840"/>
</dbReference>
<dbReference type="Gene3D" id="3.80.10.10">
    <property type="entry name" value="Ribonuclease Inhibitor"/>
    <property type="match status" value="3"/>
</dbReference>
<feature type="transmembrane region" description="Helical" evidence="12">
    <location>
        <begin position="1781"/>
        <end position="1801"/>
    </location>
</feature>
<comment type="pathway">
    <text evidence="2">Glycolipid biosynthesis; glycosylphosphatidylinositol-anchor biosynthesis.</text>
</comment>
<dbReference type="FunFam" id="3.40.50.300:FF:001091">
    <property type="entry name" value="Probable disease resistance protein At1g61300"/>
    <property type="match status" value="1"/>
</dbReference>
<dbReference type="GO" id="GO:0006506">
    <property type="term" value="P:GPI anchor biosynthetic process"/>
    <property type="evidence" value="ECO:0007669"/>
    <property type="project" value="UniProtKB-UniPathway"/>
</dbReference>
<evidence type="ECO:0000256" key="6">
    <source>
        <dbReference type="ARBA" id="ARBA00022692"/>
    </source>
</evidence>
<organism evidence="15 17">
    <name type="scientific">Medicago truncatula</name>
    <name type="common">Barrel medic</name>
    <name type="synonym">Medicago tribuloides</name>
    <dbReference type="NCBI Taxonomy" id="3880"/>
    <lineage>
        <taxon>Eukaryota</taxon>
        <taxon>Viridiplantae</taxon>
        <taxon>Streptophyta</taxon>
        <taxon>Embryophyta</taxon>
        <taxon>Tracheophyta</taxon>
        <taxon>Spermatophyta</taxon>
        <taxon>Magnoliopsida</taxon>
        <taxon>eudicotyledons</taxon>
        <taxon>Gunneridae</taxon>
        <taxon>Pentapetalae</taxon>
        <taxon>rosids</taxon>
        <taxon>fabids</taxon>
        <taxon>Fabales</taxon>
        <taxon>Fabaceae</taxon>
        <taxon>Papilionoideae</taxon>
        <taxon>50 kb inversion clade</taxon>
        <taxon>NPAAA clade</taxon>
        <taxon>Hologalegina</taxon>
        <taxon>IRL clade</taxon>
        <taxon>Trifolieae</taxon>
        <taxon>Medicago</taxon>
    </lineage>
</organism>
<gene>
    <name evidence="15" type="ordered locus">MTR_3g464840</name>
</gene>
<comment type="similarity">
    <text evidence="4">Belongs to the disease resistance NB-LRR family.</text>
</comment>
<reference evidence="15 17" key="1">
    <citation type="journal article" date="2011" name="Nature">
        <title>The Medicago genome provides insight into the evolution of rhizobial symbioses.</title>
        <authorList>
            <person name="Young N.D."/>
            <person name="Debelle F."/>
            <person name="Oldroyd G.E."/>
            <person name="Geurts R."/>
            <person name="Cannon S.B."/>
            <person name="Udvardi M.K."/>
            <person name="Benedito V.A."/>
            <person name="Mayer K.F."/>
            <person name="Gouzy J."/>
            <person name="Schoof H."/>
            <person name="Van de Peer Y."/>
            <person name="Proost S."/>
            <person name="Cook D.R."/>
            <person name="Meyers B.C."/>
            <person name="Spannagl M."/>
            <person name="Cheung F."/>
            <person name="De Mita S."/>
            <person name="Krishnakumar V."/>
            <person name="Gundlach H."/>
            <person name="Zhou S."/>
            <person name="Mudge J."/>
            <person name="Bharti A.K."/>
            <person name="Murray J.D."/>
            <person name="Naoumkina M.A."/>
            <person name="Rosen B."/>
            <person name="Silverstein K.A."/>
            <person name="Tang H."/>
            <person name="Rombauts S."/>
            <person name="Zhao P.X."/>
            <person name="Zhou P."/>
            <person name="Barbe V."/>
            <person name="Bardou P."/>
            <person name="Bechner M."/>
            <person name="Bellec A."/>
            <person name="Berger A."/>
            <person name="Berges H."/>
            <person name="Bidwell S."/>
            <person name="Bisseling T."/>
            <person name="Choisne N."/>
            <person name="Couloux A."/>
            <person name="Denny R."/>
            <person name="Deshpande S."/>
            <person name="Dai X."/>
            <person name="Doyle J.J."/>
            <person name="Dudez A.M."/>
            <person name="Farmer A.D."/>
            <person name="Fouteau S."/>
            <person name="Franken C."/>
            <person name="Gibelin C."/>
            <person name="Gish J."/>
            <person name="Goldstein S."/>
            <person name="Gonzalez A.J."/>
            <person name="Green P.J."/>
            <person name="Hallab A."/>
            <person name="Hartog M."/>
            <person name="Hua A."/>
            <person name="Humphray S.J."/>
            <person name="Jeong D.H."/>
            <person name="Jing Y."/>
            <person name="Jocker A."/>
            <person name="Kenton S.M."/>
            <person name="Kim D.J."/>
            <person name="Klee K."/>
            <person name="Lai H."/>
            <person name="Lang C."/>
            <person name="Lin S."/>
            <person name="Macmil S.L."/>
            <person name="Magdelenat G."/>
            <person name="Matthews L."/>
            <person name="McCorrison J."/>
            <person name="Monaghan E.L."/>
            <person name="Mun J.H."/>
            <person name="Najar F.Z."/>
            <person name="Nicholson C."/>
            <person name="Noirot C."/>
            <person name="O'Bleness M."/>
            <person name="Paule C.R."/>
            <person name="Poulain J."/>
            <person name="Prion F."/>
            <person name="Qin B."/>
            <person name="Qu C."/>
            <person name="Retzel E.F."/>
            <person name="Riddle C."/>
            <person name="Sallet E."/>
            <person name="Samain S."/>
            <person name="Samson N."/>
            <person name="Sanders I."/>
            <person name="Saurat O."/>
            <person name="Scarpelli C."/>
            <person name="Schiex T."/>
            <person name="Segurens B."/>
            <person name="Severin A.J."/>
            <person name="Sherrier D.J."/>
            <person name="Shi R."/>
            <person name="Sims S."/>
            <person name="Singer S.R."/>
            <person name="Sinharoy S."/>
            <person name="Sterck L."/>
            <person name="Viollet A."/>
            <person name="Wang B.B."/>
            <person name="Wang K."/>
            <person name="Wang M."/>
            <person name="Wang X."/>
            <person name="Warfsmann J."/>
            <person name="Weissenbach J."/>
            <person name="White D.D."/>
            <person name="White J.D."/>
            <person name="Wiley G.B."/>
            <person name="Wincker P."/>
            <person name="Xing Y."/>
            <person name="Yang L."/>
            <person name="Yao Z."/>
            <person name="Ying F."/>
            <person name="Zhai J."/>
            <person name="Zhou L."/>
            <person name="Zuber A."/>
            <person name="Denarie J."/>
            <person name="Dixon R.A."/>
            <person name="May G.D."/>
            <person name="Schwartz D.C."/>
            <person name="Rogers J."/>
            <person name="Quetier F."/>
            <person name="Town C.D."/>
            <person name="Roe B.A."/>
        </authorList>
    </citation>
    <scope>NUCLEOTIDE SEQUENCE [LARGE SCALE GENOMIC DNA]</scope>
    <source>
        <strain evidence="15">A17</strain>
        <strain evidence="16 17">cv. Jemalong A17</strain>
    </source>
</reference>
<dbReference type="HOGENOM" id="CLU_002035_0_0_1"/>
<keyword evidence="6 12" id="KW-0812">Transmembrane</keyword>
<dbReference type="GO" id="GO:0016020">
    <property type="term" value="C:membrane"/>
    <property type="evidence" value="ECO:0007669"/>
    <property type="project" value="UniProtKB-SubCell"/>
</dbReference>
<dbReference type="SUPFAM" id="SSF52058">
    <property type="entry name" value="L domain-like"/>
    <property type="match status" value="1"/>
</dbReference>
<evidence type="ECO:0000256" key="4">
    <source>
        <dbReference type="ARBA" id="ARBA00008894"/>
    </source>
</evidence>
<dbReference type="GO" id="GO:0006952">
    <property type="term" value="P:defense response"/>
    <property type="evidence" value="ECO:0007669"/>
    <property type="project" value="UniProtKB-KW"/>
</dbReference>
<feature type="domain" description="NB-ARC" evidence="13">
    <location>
        <begin position="156"/>
        <end position="313"/>
    </location>
</feature>
<dbReference type="PANTHER" id="PTHR33463">
    <property type="entry name" value="NB-ARC DOMAIN-CONTAINING PROTEIN-RELATED"/>
    <property type="match status" value="1"/>
</dbReference>
<dbReference type="SUPFAM" id="SSF52540">
    <property type="entry name" value="P-loop containing nucleoside triphosphate hydrolases"/>
    <property type="match status" value="1"/>
</dbReference>
<dbReference type="SUPFAM" id="SSF52047">
    <property type="entry name" value="RNI-like"/>
    <property type="match status" value="1"/>
</dbReference>
<dbReference type="InterPro" id="IPR050905">
    <property type="entry name" value="Plant_NBS-LRR"/>
</dbReference>
<dbReference type="InterPro" id="IPR057135">
    <property type="entry name" value="At4g27190-like_LRR"/>
</dbReference>
<dbReference type="UniPathway" id="UPA00196"/>
<dbReference type="InterPro" id="IPR002182">
    <property type="entry name" value="NB-ARC"/>
</dbReference>
<dbReference type="Gene3D" id="1.10.8.430">
    <property type="entry name" value="Helical domain of apoptotic protease-activating factors"/>
    <property type="match status" value="1"/>
</dbReference>
<evidence type="ECO:0000256" key="8">
    <source>
        <dbReference type="ARBA" id="ARBA00022821"/>
    </source>
</evidence>
<dbReference type="GO" id="GO:0043531">
    <property type="term" value="F:ADP binding"/>
    <property type="evidence" value="ECO:0007669"/>
    <property type="project" value="InterPro"/>
</dbReference>
<evidence type="ECO:0000256" key="12">
    <source>
        <dbReference type="SAM" id="Phobius"/>
    </source>
</evidence>
<evidence type="ECO:0000313" key="16">
    <source>
        <dbReference type="EnsemblPlants" id="KEH34342"/>
    </source>
</evidence>
<evidence type="ECO:0000313" key="15">
    <source>
        <dbReference type="EMBL" id="KEH34342.1"/>
    </source>
</evidence>
<name>A0A072UXQ2_MEDTR</name>
<dbReference type="InterPro" id="IPR009450">
    <property type="entry name" value="Plno_GlcNAc_GPI2"/>
</dbReference>